<dbReference type="EMBL" id="LXPS01000036">
    <property type="protein sequence ID" value="OAE40670.1"/>
    <property type="molecule type" value="Genomic_DNA"/>
</dbReference>
<protein>
    <recommendedName>
        <fullName evidence="3">DUF2163 domain-containing protein</fullName>
    </recommendedName>
</protein>
<comment type="caution">
    <text evidence="1">The sequence shown here is derived from an EMBL/GenBank/DDBJ whole genome shotgun (WGS) entry which is preliminary data.</text>
</comment>
<proteinExistence type="predicted"/>
<gene>
    <name evidence="1" type="ORF">A7J57_10440</name>
</gene>
<evidence type="ECO:0008006" key="3">
    <source>
        <dbReference type="Google" id="ProtNLM"/>
    </source>
</evidence>
<dbReference type="AlphaFoldDB" id="A0A176X2X4"/>
<evidence type="ECO:0000313" key="1">
    <source>
        <dbReference type="EMBL" id="OAE40670.1"/>
    </source>
</evidence>
<organism evidence="1 2">
    <name type="scientific">Agrobacterium tumefaciens</name>
    <dbReference type="NCBI Taxonomy" id="358"/>
    <lineage>
        <taxon>Bacteria</taxon>
        <taxon>Pseudomonadati</taxon>
        <taxon>Pseudomonadota</taxon>
        <taxon>Alphaproteobacteria</taxon>
        <taxon>Hyphomicrobiales</taxon>
        <taxon>Rhizobiaceae</taxon>
        <taxon>Rhizobium/Agrobacterium group</taxon>
        <taxon>Agrobacterium</taxon>
        <taxon>Agrobacterium tumefaciens complex</taxon>
    </lineage>
</organism>
<reference evidence="1 2" key="1">
    <citation type="submission" date="2016-05" db="EMBL/GenBank/DDBJ databases">
        <authorList>
            <person name="Lavstsen T."/>
            <person name="Jespersen J.S."/>
        </authorList>
    </citation>
    <scope>NUCLEOTIDE SEQUENCE [LARGE SCALE GENOMIC DNA]</scope>
    <source>
        <strain evidence="1 2">KCJ1736</strain>
    </source>
</reference>
<dbReference type="RefSeq" id="WP_063950418.1">
    <property type="nucleotide sequence ID" value="NZ_LXPS01000036.1"/>
</dbReference>
<sequence length="188" mass="20530">MASLRILCDILLPGDTVRIWDGSGGMYIDDDGEIYRAAQFTEDALQSIEAAINGEAFTLTLSLINVDTSTGDAIWDYDEASSISGSPFILKLQEMDDTDQPIGTPEIKFTGTIDNLEVVDQADNDSSTSVVTIEVVNAFTLRTSSHGGVLSDVDQKARSARLNPGVPADRFCERIPGLRDKTIRWPNW</sequence>
<accession>A0A176X2X4</accession>
<evidence type="ECO:0000313" key="2">
    <source>
        <dbReference type="Proteomes" id="UP000077098"/>
    </source>
</evidence>
<dbReference type="Proteomes" id="UP000077098">
    <property type="component" value="Unassembled WGS sequence"/>
</dbReference>
<name>A0A176X2X4_AGRTU</name>